<keyword evidence="2" id="KW-1185">Reference proteome</keyword>
<evidence type="ECO:0000313" key="1">
    <source>
        <dbReference type="EMBL" id="QNN69286.1"/>
    </source>
</evidence>
<accession>A0A7G9SN61</accession>
<proteinExistence type="predicted"/>
<evidence type="ECO:0000313" key="2">
    <source>
        <dbReference type="Proteomes" id="UP000515804"/>
    </source>
</evidence>
<dbReference type="Proteomes" id="UP000515804">
    <property type="component" value="Chromosome"/>
</dbReference>
<dbReference type="EMBL" id="CP060719">
    <property type="protein sequence ID" value="QNN69286.1"/>
    <property type="molecule type" value="Genomic_DNA"/>
</dbReference>
<dbReference type="SUPFAM" id="SSF53795">
    <property type="entry name" value="PEP carboxykinase-like"/>
    <property type="match status" value="1"/>
</dbReference>
<sequence>MSRSMRSAQAWQHEWREENGDLSLQVALLDSGTAADSSRYLFRAPGQCDFHLDPAARTIGVDALGELAENTLEHLLIDQALPRLLAQLGHFMVHASLAATSTGAVLFLGRSGWGKSTLAGLLHRRGFTALCDDCVLLELREGQVWATPAYPGLRLYEDSIDQVFASPQSLTPVADYSSKQRVIGLPLPTELLAPQRLLAVYLLSDPQQATEAMSIEPLTCAAACMALVEHSFRLDPTAREQTVSHLRQAGAITQAAPAFALRYPHEFAQQERLVNMLGEHLDRIATFPA</sequence>
<gene>
    <name evidence="1" type="ORF">H9L16_11445</name>
</gene>
<dbReference type="Gene3D" id="3.40.50.300">
    <property type="entry name" value="P-loop containing nucleotide triphosphate hydrolases"/>
    <property type="match status" value="1"/>
</dbReference>
<dbReference type="InterPro" id="IPR027417">
    <property type="entry name" value="P-loop_NTPase"/>
</dbReference>
<reference evidence="1 2" key="1">
    <citation type="submission" date="2020-08" db="EMBL/GenBank/DDBJ databases">
        <title>Genome sequence of Thermomonas carbonis KCTC 42013T.</title>
        <authorList>
            <person name="Hyun D.-W."/>
            <person name="Bae J.-W."/>
        </authorList>
    </citation>
    <scope>NUCLEOTIDE SEQUENCE [LARGE SCALE GENOMIC DNA]</scope>
    <source>
        <strain evidence="1 2">KCTC 42013</strain>
    </source>
</reference>
<organism evidence="1 2">
    <name type="scientific">Thermomonas carbonis</name>
    <dbReference type="NCBI Taxonomy" id="1463158"/>
    <lineage>
        <taxon>Bacteria</taxon>
        <taxon>Pseudomonadati</taxon>
        <taxon>Pseudomonadota</taxon>
        <taxon>Gammaproteobacteria</taxon>
        <taxon>Lysobacterales</taxon>
        <taxon>Lysobacteraceae</taxon>
        <taxon>Thermomonas</taxon>
    </lineage>
</organism>
<dbReference type="AlphaFoldDB" id="A0A7G9SN61"/>
<name>A0A7G9SN61_9GAMM</name>
<dbReference type="KEGG" id="tcn:H9L16_11445"/>
<protein>
    <recommendedName>
        <fullName evidence="3">Serine kinase</fullName>
    </recommendedName>
</protein>
<dbReference type="RefSeq" id="WP_187551809.1">
    <property type="nucleotide sequence ID" value="NZ_BMZL01000002.1"/>
</dbReference>
<evidence type="ECO:0008006" key="3">
    <source>
        <dbReference type="Google" id="ProtNLM"/>
    </source>
</evidence>